<dbReference type="KEGG" id="mjh:JH146_1473"/>
<name>A0A076LCT5_9EURY</name>
<dbReference type="OrthoDB" id="385856at2157"/>
<accession>A0A076LCT5</accession>
<protein>
    <submittedName>
        <fullName evidence="1">Uncharacterized protein</fullName>
    </submittedName>
</protein>
<dbReference type="HOGENOM" id="CLU_1709123_0_0_2"/>
<dbReference type="AlphaFoldDB" id="A0A076LCT5"/>
<keyword evidence="2" id="KW-1185">Reference proteome</keyword>
<dbReference type="RefSeq" id="WP_048202398.1">
    <property type="nucleotide sequence ID" value="NZ_CP009149.1"/>
</dbReference>
<dbReference type="GeneID" id="24892105"/>
<organism evidence="1 2">
    <name type="scientific">Methanocaldococcus bathoardescens</name>
    <dbReference type="NCBI Taxonomy" id="1301915"/>
    <lineage>
        <taxon>Archaea</taxon>
        <taxon>Methanobacteriati</taxon>
        <taxon>Methanobacteriota</taxon>
        <taxon>Methanomada group</taxon>
        <taxon>Methanococci</taxon>
        <taxon>Methanococcales</taxon>
        <taxon>Methanocaldococcaceae</taxon>
        <taxon>Methanocaldococcus</taxon>
    </lineage>
</organism>
<sequence length="153" mass="18192">MESPLKSILKSFFKELIKKALEIKFICKKNPNSYNNGLLFGYYIILDTFRDEAISFGFNVGELYLNIDFEKELMGAVEEKIPKFPKTEIDDESLAYYLRDCFMIFEEYVDDYLNEDDEFSRGVLYAFKEMVVLFERLKIDNFVKIEEIKQKIC</sequence>
<reference evidence="1 2" key="1">
    <citation type="journal article" date="2015" name="Int. J. Syst. Evol. Microbiol.">
        <title>M ethanocaldococcus bathoardescens sp. nov., a hyperthermophilic methanogen isolated from a volcanically active deep-sea hydrothermal vent.</title>
        <authorList>
            <person name="Stewart L.C."/>
            <person name="Jung J.H."/>
            <person name="Kim Y.T."/>
            <person name="Kwon S.W."/>
            <person name="Park C.S."/>
            <person name="Holden J.F."/>
        </authorList>
    </citation>
    <scope>NUCLEOTIDE SEQUENCE [LARGE SCALE GENOMIC DNA]</scope>
    <source>
        <strain evidence="1 2">JH146</strain>
    </source>
</reference>
<evidence type="ECO:0000313" key="2">
    <source>
        <dbReference type="Proteomes" id="UP000028781"/>
    </source>
</evidence>
<dbReference type="Proteomes" id="UP000028781">
    <property type="component" value="Chromosome"/>
</dbReference>
<evidence type="ECO:0000313" key="1">
    <source>
        <dbReference type="EMBL" id="AIJ06315.1"/>
    </source>
</evidence>
<dbReference type="STRING" id="1301915.JH146_1473"/>
<dbReference type="EMBL" id="CP009149">
    <property type="protein sequence ID" value="AIJ06315.1"/>
    <property type="molecule type" value="Genomic_DNA"/>
</dbReference>
<proteinExistence type="predicted"/>
<gene>
    <name evidence="1" type="ORF">JH146_1473</name>
</gene>